<evidence type="ECO:0000313" key="2">
    <source>
        <dbReference type="EMBL" id="AST09244.1"/>
    </source>
</evidence>
<keyword evidence="3" id="KW-1185">Reference proteome</keyword>
<accession>A0A223FMN4</accession>
<name>A0A223FMN4_9POXV</name>
<keyword evidence="1" id="KW-1133">Transmembrane helix</keyword>
<proteinExistence type="predicted"/>
<gene>
    <name evidence="2" type="ORF">Murmansk-049</name>
</gene>
<feature type="transmembrane region" description="Helical" evidence="1">
    <location>
        <begin position="6"/>
        <end position="29"/>
    </location>
</feature>
<keyword evidence="1" id="KW-0472">Membrane</keyword>
<keyword evidence="1" id="KW-0812">Transmembrane</keyword>
<reference evidence="2" key="1">
    <citation type="journal article" date="2017" name="Virus Genes">
        <title>Two novel poxviruses with unusual genome rearrangements: NY_014 and Murmansk.</title>
        <authorList>
            <person name="Smithson C."/>
            <person name="Meyer H."/>
            <person name="Gigante C.M."/>
            <person name="Gao J."/>
            <person name="Zhao H."/>
            <person name="Batra D."/>
            <person name="Damon I."/>
            <person name="Upton C."/>
            <person name="Li Y."/>
        </authorList>
    </citation>
    <scope>NUCLEOTIDE SEQUENCE [LARGE SCALE GENOMIC DNA]</scope>
    <source>
        <strain evidence="2">LEIV-11411</strain>
    </source>
</reference>
<sequence length="49" mass="5704">MVIHLAIFLSMVVSVIGIVSNALEMFMYVNEKKEEDSRIEEENELLLLY</sequence>
<organism evidence="2">
    <name type="scientific">Murmansk poxvirus</name>
    <dbReference type="NCBI Taxonomy" id="2025359"/>
    <lineage>
        <taxon>Viruses</taxon>
        <taxon>Varidnaviria</taxon>
        <taxon>Bamfordvirae</taxon>
        <taxon>Nucleocytoviricota</taxon>
        <taxon>Pokkesviricetes</taxon>
        <taxon>Chitovirales</taxon>
        <taxon>Poxviridae</taxon>
        <taxon>Chordopoxvirinae</taxon>
        <taxon>Centapoxvirus</taxon>
        <taxon>Centapoxvirus microtuspox</taxon>
        <taxon>Murmansk microtuspox virus</taxon>
    </lineage>
</organism>
<evidence type="ECO:0000313" key="3">
    <source>
        <dbReference type="Proteomes" id="UP000217350"/>
    </source>
</evidence>
<dbReference type="EMBL" id="MF001304">
    <property type="protein sequence ID" value="AST09244.1"/>
    <property type="molecule type" value="Genomic_DNA"/>
</dbReference>
<evidence type="ECO:0000256" key="1">
    <source>
        <dbReference type="SAM" id="Phobius"/>
    </source>
</evidence>
<protein>
    <submittedName>
        <fullName evidence="2">IMV protein</fullName>
    </submittedName>
</protein>
<dbReference type="Proteomes" id="UP000217350">
    <property type="component" value="Segment"/>
</dbReference>